<feature type="region of interest" description="Disordered" evidence="1">
    <location>
        <begin position="71"/>
        <end position="91"/>
    </location>
</feature>
<gene>
    <name evidence="2" type="ORF">DPMN_154456</name>
</gene>
<dbReference type="Proteomes" id="UP000828390">
    <property type="component" value="Unassembled WGS sequence"/>
</dbReference>
<sequence>MSNKQQEQYGMYPSNMLTNEMDLATEKETSPSTNFGSDAPSNQHPFYLAIRTIDTASQWFLLQQLDVNKAHGRRGSPVSTGSELFSLGLMK</sequence>
<comment type="caution">
    <text evidence="2">The sequence shown here is derived from an EMBL/GenBank/DDBJ whole genome shotgun (WGS) entry which is preliminary data.</text>
</comment>
<reference evidence="2" key="1">
    <citation type="journal article" date="2019" name="bioRxiv">
        <title>The Genome of the Zebra Mussel, Dreissena polymorpha: A Resource for Invasive Species Research.</title>
        <authorList>
            <person name="McCartney M.A."/>
            <person name="Auch B."/>
            <person name="Kono T."/>
            <person name="Mallez S."/>
            <person name="Zhang Y."/>
            <person name="Obille A."/>
            <person name="Becker A."/>
            <person name="Abrahante J.E."/>
            <person name="Garbe J."/>
            <person name="Badalamenti J.P."/>
            <person name="Herman A."/>
            <person name="Mangelson H."/>
            <person name="Liachko I."/>
            <person name="Sullivan S."/>
            <person name="Sone E.D."/>
            <person name="Koren S."/>
            <person name="Silverstein K.A.T."/>
            <person name="Beckman K.B."/>
            <person name="Gohl D.M."/>
        </authorList>
    </citation>
    <scope>NUCLEOTIDE SEQUENCE</scope>
    <source>
        <strain evidence="2">Duluth1</strain>
        <tissue evidence="2">Whole animal</tissue>
    </source>
</reference>
<dbReference type="AlphaFoldDB" id="A0A9D4FL19"/>
<accession>A0A9D4FL19</accession>
<keyword evidence="3" id="KW-1185">Reference proteome</keyword>
<dbReference type="EMBL" id="JAIWYP010000007">
    <property type="protein sequence ID" value="KAH3800813.1"/>
    <property type="molecule type" value="Genomic_DNA"/>
</dbReference>
<evidence type="ECO:0000256" key="1">
    <source>
        <dbReference type="SAM" id="MobiDB-lite"/>
    </source>
</evidence>
<protein>
    <submittedName>
        <fullName evidence="2">Uncharacterized protein</fullName>
    </submittedName>
</protein>
<reference evidence="2" key="2">
    <citation type="submission" date="2020-11" db="EMBL/GenBank/DDBJ databases">
        <authorList>
            <person name="McCartney M.A."/>
            <person name="Auch B."/>
            <person name="Kono T."/>
            <person name="Mallez S."/>
            <person name="Becker A."/>
            <person name="Gohl D.M."/>
            <person name="Silverstein K.A.T."/>
            <person name="Koren S."/>
            <person name="Bechman K.B."/>
            <person name="Herman A."/>
            <person name="Abrahante J.E."/>
            <person name="Garbe J."/>
        </authorList>
    </citation>
    <scope>NUCLEOTIDE SEQUENCE</scope>
    <source>
        <strain evidence="2">Duluth1</strain>
        <tissue evidence="2">Whole animal</tissue>
    </source>
</reference>
<organism evidence="2 3">
    <name type="scientific">Dreissena polymorpha</name>
    <name type="common">Zebra mussel</name>
    <name type="synonym">Mytilus polymorpha</name>
    <dbReference type="NCBI Taxonomy" id="45954"/>
    <lineage>
        <taxon>Eukaryota</taxon>
        <taxon>Metazoa</taxon>
        <taxon>Spiralia</taxon>
        <taxon>Lophotrochozoa</taxon>
        <taxon>Mollusca</taxon>
        <taxon>Bivalvia</taxon>
        <taxon>Autobranchia</taxon>
        <taxon>Heteroconchia</taxon>
        <taxon>Euheterodonta</taxon>
        <taxon>Imparidentia</taxon>
        <taxon>Neoheterodontei</taxon>
        <taxon>Myida</taxon>
        <taxon>Dreissenoidea</taxon>
        <taxon>Dreissenidae</taxon>
        <taxon>Dreissena</taxon>
    </lineage>
</organism>
<name>A0A9D4FL19_DREPO</name>
<evidence type="ECO:0000313" key="2">
    <source>
        <dbReference type="EMBL" id="KAH3800813.1"/>
    </source>
</evidence>
<proteinExistence type="predicted"/>
<evidence type="ECO:0000313" key="3">
    <source>
        <dbReference type="Proteomes" id="UP000828390"/>
    </source>
</evidence>